<dbReference type="PANTHER" id="PTHR11062:SF281">
    <property type="entry name" value="EXOSTOSIN-LIKE 2"/>
    <property type="match status" value="1"/>
</dbReference>
<dbReference type="InterPro" id="IPR004263">
    <property type="entry name" value="Exostosin"/>
</dbReference>
<protein>
    <recommendedName>
        <fullName evidence="2">Exostosin GT47 domain-containing protein</fullName>
    </recommendedName>
</protein>
<dbReference type="GO" id="GO:0016757">
    <property type="term" value="F:glycosyltransferase activity"/>
    <property type="evidence" value="ECO:0007669"/>
    <property type="project" value="InterPro"/>
</dbReference>
<accession>A0AA88YG88</accession>
<evidence type="ECO:0000259" key="2">
    <source>
        <dbReference type="Pfam" id="PF03016"/>
    </source>
</evidence>
<dbReference type="PANTHER" id="PTHR11062">
    <property type="entry name" value="EXOSTOSIN HEPARAN SULFATE GLYCOSYLTRANSFERASE -RELATED"/>
    <property type="match status" value="1"/>
</dbReference>
<dbReference type="GO" id="GO:0015012">
    <property type="term" value="P:heparan sulfate proteoglycan biosynthetic process"/>
    <property type="evidence" value="ECO:0007669"/>
    <property type="project" value="UniProtKB-ARBA"/>
</dbReference>
<feature type="domain" description="Exostosin GT47" evidence="2">
    <location>
        <begin position="33"/>
        <end position="365"/>
    </location>
</feature>
<evidence type="ECO:0000313" key="4">
    <source>
        <dbReference type="Proteomes" id="UP001186944"/>
    </source>
</evidence>
<dbReference type="EMBL" id="VSWD01000007">
    <property type="protein sequence ID" value="KAK3098688.1"/>
    <property type="molecule type" value="Genomic_DNA"/>
</dbReference>
<organism evidence="3 4">
    <name type="scientific">Pinctada imbricata</name>
    <name type="common">Atlantic pearl-oyster</name>
    <name type="synonym">Pinctada martensii</name>
    <dbReference type="NCBI Taxonomy" id="66713"/>
    <lineage>
        <taxon>Eukaryota</taxon>
        <taxon>Metazoa</taxon>
        <taxon>Spiralia</taxon>
        <taxon>Lophotrochozoa</taxon>
        <taxon>Mollusca</taxon>
        <taxon>Bivalvia</taxon>
        <taxon>Autobranchia</taxon>
        <taxon>Pteriomorphia</taxon>
        <taxon>Pterioida</taxon>
        <taxon>Pterioidea</taxon>
        <taxon>Pteriidae</taxon>
        <taxon>Pinctada</taxon>
    </lineage>
</organism>
<sequence>MSPTKNIDEVAKINATECTPSENLLHHVSAIKTPFKIFIYDLPPKFNMDLIQCLQPADTTGGCYSLQNCGMGQNLFNITDKMYVMDTHMFSLEVVLHHKLLFSTYRTMDPLKADVFYIPAYGGLRCLCRQPDRSVDSFVDELLSFLNKQPYFHMGKPHFSSAGKIQREMQWVGCQYLPRLIRKNITFFSIEKETQTSSAHSFLRVSDFVISAPYPSYIHYVNGRESSKRRDIPDLSNRDVIILLAAGRRRSNPDRARIMDQFSVQTTQEYSKYKDTRSSNPRFDMIFYYTDECRKGPRLGTVPWMMHSVFCLQPPGDSPTRKSFFDALLSGCIPVLFPYDNHKSAWPFTDFLPYNEFTVTIRLSKFLANSEKVLDTLKEIPTSEIQRLHNNVLKVSQWFQYSVPNEDLEEPNDAMLYIFKELQRQYHLGVPEQYKKV</sequence>
<dbReference type="Proteomes" id="UP001186944">
    <property type="component" value="Unassembled WGS sequence"/>
</dbReference>
<proteinExistence type="inferred from homology"/>
<reference evidence="3" key="1">
    <citation type="submission" date="2019-08" db="EMBL/GenBank/DDBJ databases">
        <title>The improved chromosome-level genome for the pearl oyster Pinctada fucata martensii using PacBio sequencing and Hi-C.</title>
        <authorList>
            <person name="Zheng Z."/>
        </authorList>
    </citation>
    <scope>NUCLEOTIDE SEQUENCE</scope>
    <source>
        <strain evidence="3">ZZ-2019</strain>
        <tissue evidence="3">Adductor muscle</tissue>
    </source>
</reference>
<dbReference type="InterPro" id="IPR040911">
    <property type="entry name" value="Exostosin_GT47"/>
</dbReference>
<dbReference type="AlphaFoldDB" id="A0AA88YG88"/>
<comment type="similarity">
    <text evidence="1">Belongs to the glycosyltransferase 47 family.</text>
</comment>
<gene>
    <name evidence="3" type="ORF">FSP39_022044</name>
</gene>
<keyword evidence="4" id="KW-1185">Reference proteome</keyword>
<evidence type="ECO:0000313" key="3">
    <source>
        <dbReference type="EMBL" id="KAK3098688.1"/>
    </source>
</evidence>
<dbReference type="Pfam" id="PF03016">
    <property type="entry name" value="Exostosin_GT47"/>
    <property type="match status" value="1"/>
</dbReference>
<comment type="caution">
    <text evidence="3">The sequence shown here is derived from an EMBL/GenBank/DDBJ whole genome shotgun (WGS) entry which is preliminary data.</text>
</comment>
<name>A0AA88YG88_PINIB</name>
<evidence type="ECO:0000256" key="1">
    <source>
        <dbReference type="ARBA" id="ARBA00010271"/>
    </source>
</evidence>